<keyword evidence="2" id="KW-0472">Membrane</keyword>
<accession>K0R0U4</accession>
<feature type="compositionally biased region" description="Basic and acidic residues" evidence="1">
    <location>
        <begin position="47"/>
        <end position="57"/>
    </location>
</feature>
<reference evidence="3 4" key="1">
    <citation type="journal article" date="2012" name="Genome Biol.">
        <title>Genome and low-iron response of an oceanic diatom adapted to chronic iron limitation.</title>
        <authorList>
            <person name="Lommer M."/>
            <person name="Specht M."/>
            <person name="Roy A.S."/>
            <person name="Kraemer L."/>
            <person name="Andreson R."/>
            <person name="Gutowska M.A."/>
            <person name="Wolf J."/>
            <person name="Bergner S.V."/>
            <person name="Schilhabel M.B."/>
            <person name="Klostermeier U.C."/>
            <person name="Beiko R.G."/>
            <person name="Rosenstiel P."/>
            <person name="Hippler M."/>
            <person name="Laroche J."/>
        </authorList>
    </citation>
    <scope>NUCLEOTIDE SEQUENCE [LARGE SCALE GENOMIC DNA]</scope>
    <source>
        <strain evidence="3 4">CCMP1005</strain>
    </source>
</reference>
<name>K0R0U4_THAOC</name>
<feature type="compositionally biased region" description="Basic and acidic residues" evidence="1">
    <location>
        <begin position="30"/>
        <end position="39"/>
    </location>
</feature>
<proteinExistence type="predicted"/>
<comment type="caution">
    <text evidence="3">The sequence shown here is derived from an EMBL/GenBank/DDBJ whole genome shotgun (WGS) entry which is preliminary data.</text>
</comment>
<dbReference type="Proteomes" id="UP000266841">
    <property type="component" value="Unassembled WGS sequence"/>
</dbReference>
<protein>
    <submittedName>
        <fullName evidence="3">Uncharacterized protein</fullName>
    </submittedName>
</protein>
<feature type="non-terminal residue" evidence="3">
    <location>
        <position position="231"/>
    </location>
</feature>
<feature type="region of interest" description="Disordered" evidence="1">
    <location>
        <begin position="1"/>
        <end position="101"/>
    </location>
</feature>
<evidence type="ECO:0000256" key="2">
    <source>
        <dbReference type="SAM" id="Phobius"/>
    </source>
</evidence>
<sequence length="231" mass="25241">MDAFVSGASVVLPSGSFATNPNSRGLGWESGDHDAEGRPTEGSPSGPRRDREAELAERTTSLIPSYERYISGTGGDEEAGDGSGSGQPQRDWDRSGGGGNPAGLEMQDHLRCWLAQWIASYMIRLKAEPPMYGRRFFSYPTVDLTRCHSSRPPFGRKELMDARGGGRGRRRRYGASLLRSPAFGQVCLVLAALAVALPALSAWENRRSDRFNYEEAPAMEWPEEETPGDAD</sequence>
<gene>
    <name evidence="3" type="ORF">THAOC_35488</name>
</gene>
<evidence type="ECO:0000313" key="3">
    <source>
        <dbReference type="EMBL" id="EJK45878.1"/>
    </source>
</evidence>
<dbReference type="AlphaFoldDB" id="K0R0U4"/>
<evidence type="ECO:0000256" key="1">
    <source>
        <dbReference type="SAM" id="MobiDB-lite"/>
    </source>
</evidence>
<organism evidence="3 4">
    <name type="scientific">Thalassiosira oceanica</name>
    <name type="common">Marine diatom</name>
    <dbReference type="NCBI Taxonomy" id="159749"/>
    <lineage>
        <taxon>Eukaryota</taxon>
        <taxon>Sar</taxon>
        <taxon>Stramenopiles</taxon>
        <taxon>Ochrophyta</taxon>
        <taxon>Bacillariophyta</taxon>
        <taxon>Coscinodiscophyceae</taxon>
        <taxon>Thalassiosirophycidae</taxon>
        <taxon>Thalassiosirales</taxon>
        <taxon>Thalassiosiraceae</taxon>
        <taxon>Thalassiosira</taxon>
    </lineage>
</organism>
<dbReference type="EMBL" id="AGNL01048180">
    <property type="protein sequence ID" value="EJK45878.1"/>
    <property type="molecule type" value="Genomic_DNA"/>
</dbReference>
<keyword evidence="2" id="KW-0812">Transmembrane</keyword>
<keyword evidence="4" id="KW-1185">Reference proteome</keyword>
<keyword evidence="2" id="KW-1133">Transmembrane helix</keyword>
<feature type="transmembrane region" description="Helical" evidence="2">
    <location>
        <begin position="182"/>
        <end position="203"/>
    </location>
</feature>
<evidence type="ECO:0000313" key="4">
    <source>
        <dbReference type="Proteomes" id="UP000266841"/>
    </source>
</evidence>